<keyword evidence="1" id="KW-1133">Transmembrane helix</keyword>
<dbReference type="PaxDb" id="273116-14324433"/>
<reference evidence="2 3" key="1">
    <citation type="journal article" date="1999" name="Proc. Jpn. Acad.">
        <title>Determination of the complete genomic DNA sequence of Thermoplasma volvanium GSS1.</title>
        <authorList>
            <person name="Kawashima T."/>
            <person name="Yamamoto Y."/>
            <person name="Aramaki H."/>
            <person name="Nunoshiba T."/>
            <person name="Kawamoto T."/>
            <person name="Watanabe K."/>
            <person name="Yamazaki M."/>
            <person name="Kanehori K."/>
            <person name="Amano N."/>
            <person name="Ohya Y."/>
            <person name="Makino K."/>
            <person name="Suzuki M."/>
        </authorList>
    </citation>
    <scope>NUCLEOTIDE SEQUENCE [LARGE SCALE GENOMIC DNA]</scope>
    <source>
        <strain evidence="3">ATCC 51530 / DSM 4299 / JCM 9571 / NBRC 15438 / GSS1</strain>
    </source>
</reference>
<dbReference type="PANTHER" id="PTHR47547:SF1">
    <property type="entry name" value="ASPARTATE-PROTON SYMPORTER"/>
    <property type="match status" value="1"/>
</dbReference>
<feature type="transmembrane region" description="Helical" evidence="1">
    <location>
        <begin position="63"/>
        <end position="82"/>
    </location>
</feature>
<keyword evidence="1" id="KW-0812">Transmembrane</keyword>
<sequence length="94" mass="10024">MNGATKNVSFENSITNSNLIENEERKFRRKLGLLDLFMIGITGVIGSGWLFSPLYAANAAGPASIASWVLGGALVLMVGLVFSQLMRFKSEAGG</sequence>
<protein>
    <submittedName>
        <fullName evidence="2">TVG0227715 protein</fullName>
    </submittedName>
</protein>
<dbReference type="AlphaFoldDB" id="Q97C84"/>
<feature type="transmembrane region" description="Helical" evidence="1">
    <location>
        <begin position="31"/>
        <end position="51"/>
    </location>
</feature>
<evidence type="ECO:0000313" key="2">
    <source>
        <dbReference type="EMBL" id="BAB59361.1"/>
    </source>
</evidence>
<dbReference type="KEGG" id="tvo:TVG0227715"/>
<gene>
    <name evidence="2" type="ORF">TVG0227715</name>
</gene>
<name>Q97C84_THEVO</name>
<dbReference type="Gene3D" id="1.20.1740.10">
    <property type="entry name" value="Amino acid/polyamine transporter I"/>
    <property type="match status" value="1"/>
</dbReference>
<evidence type="ECO:0000313" key="3">
    <source>
        <dbReference type="Proteomes" id="UP000001017"/>
    </source>
</evidence>
<keyword evidence="1" id="KW-0472">Membrane</keyword>
<evidence type="ECO:0000256" key="1">
    <source>
        <dbReference type="SAM" id="Phobius"/>
    </source>
</evidence>
<dbReference type="GeneID" id="71201307"/>
<accession>Q97C84</accession>
<dbReference type="HOGENOM" id="CLU_2379589_0_0_2"/>
<dbReference type="PANTHER" id="PTHR47547">
    <property type="match status" value="1"/>
</dbReference>
<organism evidence="2 3">
    <name type="scientific">Thermoplasma volcanium (strain ATCC 51530 / DSM 4299 / JCM 9571 / NBRC 15438 / GSS1)</name>
    <dbReference type="NCBI Taxonomy" id="273116"/>
    <lineage>
        <taxon>Archaea</taxon>
        <taxon>Methanobacteriati</taxon>
        <taxon>Thermoplasmatota</taxon>
        <taxon>Thermoplasmata</taxon>
        <taxon>Thermoplasmatales</taxon>
        <taxon>Thermoplasmataceae</taxon>
        <taxon>Thermoplasma</taxon>
    </lineage>
</organism>
<keyword evidence="3" id="KW-1185">Reference proteome</keyword>
<dbReference type="EMBL" id="BA000011">
    <property type="protein sequence ID" value="BAB59361.1"/>
    <property type="molecule type" value="Genomic_DNA"/>
</dbReference>
<dbReference type="Proteomes" id="UP000001017">
    <property type="component" value="Chromosome"/>
</dbReference>
<proteinExistence type="predicted"/>
<dbReference type="STRING" id="273116.gene:9380990"/>
<dbReference type="InterPro" id="IPR052962">
    <property type="entry name" value="AA_Transporter_AGT"/>
</dbReference>
<dbReference type="RefSeq" id="WP_052268456.1">
    <property type="nucleotide sequence ID" value="NC_002689.2"/>
</dbReference>
<reference evidence="2 3" key="2">
    <citation type="journal article" date="2000" name="Proc. Natl. Acad. Sci. U.S.A.">
        <title>Archaeal adaptation to higher temperatures revealed by genomic sequence of Thermoplasma volcanium.</title>
        <authorList>
            <person name="Kawashima T."/>
            <person name="Amano N."/>
            <person name="Koike H."/>
            <person name="Makino S."/>
            <person name="Higuchi S."/>
            <person name="Kawashima-Ohya Y."/>
            <person name="Watanabe K."/>
            <person name="Yamazaki M."/>
            <person name="Kanehori K."/>
            <person name="Kawamoto T."/>
            <person name="Nunoshiba T."/>
            <person name="Yamamoto Y."/>
            <person name="Aramaki H."/>
            <person name="Makino K."/>
            <person name="Suzuki M."/>
        </authorList>
    </citation>
    <scope>NUCLEOTIDE SEQUENCE [LARGE SCALE GENOMIC DNA]</scope>
    <source>
        <strain evidence="3">ATCC 51530 / DSM 4299 / JCM 9571 / NBRC 15438 / GSS1</strain>
    </source>
</reference>
<dbReference type="eggNOG" id="arCOG00009">
    <property type="taxonomic scope" value="Archaea"/>
</dbReference>